<sequence>MNLNNSGILKKTSDFTKVYKLGKSFANRSLVIYILENNLNQNRVGFSVSKKVGNSVVRNRVKRLIRESFRLNNDKIKEGYDIIFISRVGAKDLDYKGIESSMYNLFKKSKILK</sequence>
<dbReference type="InterPro" id="IPR020568">
    <property type="entry name" value="Ribosomal_Su5_D2-typ_SF"/>
</dbReference>
<comment type="caution">
    <text evidence="9">The sequence shown here is derived from an EMBL/GenBank/DDBJ whole genome shotgun (WGS) entry which is preliminary data.</text>
</comment>
<evidence type="ECO:0000256" key="5">
    <source>
        <dbReference type="ARBA" id="ARBA00022801"/>
    </source>
</evidence>
<name>A0A1V4I768_9FIRM</name>
<accession>A0A1V4I768</accession>
<keyword evidence="10" id="KW-1185">Reference proteome</keyword>
<comment type="similarity">
    <text evidence="7">Belongs to the RnpA family.</text>
</comment>
<dbReference type="GO" id="GO:0042781">
    <property type="term" value="F:3'-tRNA processing endoribonuclease activity"/>
    <property type="evidence" value="ECO:0007669"/>
    <property type="project" value="TreeGrafter"/>
</dbReference>
<dbReference type="GO" id="GO:0030677">
    <property type="term" value="C:ribonuclease P complex"/>
    <property type="evidence" value="ECO:0007669"/>
    <property type="project" value="TreeGrafter"/>
</dbReference>
<evidence type="ECO:0000256" key="2">
    <source>
        <dbReference type="ARBA" id="ARBA00022694"/>
    </source>
</evidence>
<comment type="catalytic activity">
    <reaction evidence="7">
        <text>Endonucleolytic cleavage of RNA, removing 5'-extranucleotides from tRNA precursor.</text>
        <dbReference type="EC" id="3.1.26.5"/>
    </reaction>
</comment>
<dbReference type="EC" id="3.1.26.5" evidence="7 8"/>
<dbReference type="GO" id="GO:0004526">
    <property type="term" value="F:ribonuclease P activity"/>
    <property type="evidence" value="ECO:0007669"/>
    <property type="project" value="UniProtKB-UniRule"/>
</dbReference>
<evidence type="ECO:0000313" key="9">
    <source>
        <dbReference type="EMBL" id="OPJ55455.1"/>
    </source>
</evidence>
<dbReference type="Pfam" id="PF00825">
    <property type="entry name" value="Ribonuclease_P"/>
    <property type="match status" value="1"/>
</dbReference>
<dbReference type="GO" id="GO:0001682">
    <property type="term" value="P:tRNA 5'-leader removal"/>
    <property type="evidence" value="ECO:0007669"/>
    <property type="project" value="UniProtKB-UniRule"/>
</dbReference>
<dbReference type="AlphaFoldDB" id="A0A1V4I768"/>
<evidence type="ECO:0000256" key="3">
    <source>
        <dbReference type="ARBA" id="ARBA00022722"/>
    </source>
</evidence>
<dbReference type="RefSeq" id="WP_079412714.1">
    <property type="nucleotide sequence ID" value="NZ_MZGW01000005.1"/>
</dbReference>
<dbReference type="InterPro" id="IPR014721">
    <property type="entry name" value="Ribsml_uS5_D2-typ_fold_subgr"/>
</dbReference>
<dbReference type="InterPro" id="IPR000100">
    <property type="entry name" value="RNase_P"/>
</dbReference>
<evidence type="ECO:0000256" key="4">
    <source>
        <dbReference type="ARBA" id="ARBA00022759"/>
    </source>
</evidence>
<dbReference type="Proteomes" id="UP000190140">
    <property type="component" value="Unassembled WGS sequence"/>
</dbReference>
<evidence type="ECO:0000256" key="8">
    <source>
        <dbReference type="NCBIfam" id="TIGR00188"/>
    </source>
</evidence>
<dbReference type="HAMAP" id="MF_00227">
    <property type="entry name" value="RNase_P"/>
    <property type="match status" value="1"/>
</dbReference>
<keyword evidence="3 7" id="KW-0540">Nuclease</keyword>
<comment type="subunit">
    <text evidence="7">Consists of a catalytic RNA component (M1 or rnpB) and a protein subunit.</text>
</comment>
<comment type="function">
    <text evidence="1 7">RNaseP catalyzes the removal of the 5'-leader sequence from pre-tRNA to produce the mature 5'-terminus. It can also cleave other RNA substrates such as 4.5S RNA. The protein component plays an auxiliary but essential role in vivo by binding to the 5'-leader sequence and broadening the substrate specificity of the ribozyme.</text>
</comment>
<dbReference type="GO" id="GO:0000049">
    <property type="term" value="F:tRNA binding"/>
    <property type="evidence" value="ECO:0007669"/>
    <property type="project" value="UniProtKB-UniRule"/>
</dbReference>
<keyword evidence="5 7" id="KW-0378">Hydrolase</keyword>
<evidence type="ECO:0000256" key="6">
    <source>
        <dbReference type="ARBA" id="ARBA00022884"/>
    </source>
</evidence>
<dbReference type="FunFam" id="3.30.230.10:FF:000021">
    <property type="entry name" value="Ribonuclease P protein component"/>
    <property type="match status" value="1"/>
</dbReference>
<protein>
    <recommendedName>
        <fullName evidence="7 8">Ribonuclease P protein component</fullName>
        <shortName evidence="7">RNase P protein</shortName>
        <shortName evidence="7">RNaseP protein</shortName>
        <ecNumber evidence="7 8">3.1.26.5</ecNumber>
    </recommendedName>
    <alternativeName>
        <fullName evidence="7">Protein C5</fullName>
    </alternativeName>
</protein>
<gene>
    <name evidence="7 9" type="primary">rnpA</name>
    <name evidence="9" type="ORF">CLOTH_15180</name>
</gene>
<dbReference type="EMBL" id="MZGW01000005">
    <property type="protein sequence ID" value="OPJ55455.1"/>
    <property type="molecule type" value="Genomic_DNA"/>
</dbReference>
<dbReference type="NCBIfam" id="TIGR00188">
    <property type="entry name" value="rnpA"/>
    <property type="match status" value="1"/>
</dbReference>
<proteinExistence type="inferred from homology"/>
<evidence type="ECO:0000313" key="10">
    <source>
        <dbReference type="Proteomes" id="UP000190140"/>
    </source>
</evidence>
<keyword evidence="6 7" id="KW-0694">RNA-binding</keyword>
<keyword evidence="4 7" id="KW-0255">Endonuclease</keyword>
<keyword evidence="2 7" id="KW-0819">tRNA processing</keyword>
<evidence type="ECO:0000256" key="7">
    <source>
        <dbReference type="HAMAP-Rule" id="MF_00227"/>
    </source>
</evidence>
<dbReference type="SUPFAM" id="SSF54211">
    <property type="entry name" value="Ribosomal protein S5 domain 2-like"/>
    <property type="match status" value="1"/>
</dbReference>
<dbReference type="Gene3D" id="3.30.230.10">
    <property type="match status" value="1"/>
</dbReference>
<reference evidence="9 10" key="1">
    <citation type="submission" date="2017-03" db="EMBL/GenBank/DDBJ databases">
        <title>Genome sequence of Clostridium thermoalcaliphilum DSM 7309.</title>
        <authorList>
            <person name="Poehlein A."/>
            <person name="Daniel R."/>
        </authorList>
    </citation>
    <scope>NUCLEOTIDE SEQUENCE [LARGE SCALE GENOMIC DNA]</scope>
    <source>
        <strain evidence="9 10">DSM 7309</strain>
    </source>
</reference>
<evidence type="ECO:0000256" key="1">
    <source>
        <dbReference type="ARBA" id="ARBA00002663"/>
    </source>
</evidence>
<organism evidence="9 10">
    <name type="scientific">Alkalithermobacter paradoxus</name>
    <dbReference type="NCBI Taxonomy" id="29349"/>
    <lineage>
        <taxon>Bacteria</taxon>
        <taxon>Bacillati</taxon>
        <taxon>Bacillota</taxon>
        <taxon>Clostridia</taxon>
        <taxon>Peptostreptococcales</taxon>
        <taxon>Tepidibacteraceae</taxon>
        <taxon>Alkalithermobacter</taxon>
    </lineage>
</organism>
<dbReference type="STRING" id="29349.CLOTH_15180"/>
<dbReference type="OrthoDB" id="9810867at2"/>
<dbReference type="PANTHER" id="PTHR33992:SF1">
    <property type="entry name" value="RIBONUCLEASE P PROTEIN COMPONENT"/>
    <property type="match status" value="1"/>
</dbReference>
<dbReference type="PANTHER" id="PTHR33992">
    <property type="entry name" value="RIBONUCLEASE P PROTEIN COMPONENT"/>
    <property type="match status" value="1"/>
</dbReference>